<dbReference type="GO" id="GO:0061630">
    <property type="term" value="F:ubiquitin protein ligase activity"/>
    <property type="evidence" value="ECO:0007669"/>
    <property type="project" value="InterPro"/>
</dbReference>
<dbReference type="Proteomes" id="UP000316759">
    <property type="component" value="Unassembled WGS sequence"/>
</dbReference>
<dbReference type="STRING" id="46835.A0A504ZA12"/>
<comment type="caution">
    <text evidence="2">The sequence shown here is derived from an EMBL/GenBank/DDBJ whole genome shotgun (WGS) entry which is preliminary data.</text>
</comment>
<evidence type="ECO:0000256" key="1">
    <source>
        <dbReference type="SAM" id="Phobius"/>
    </source>
</evidence>
<keyword evidence="1" id="KW-1133">Transmembrane helix</keyword>
<gene>
    <name evidence="2" type="ORF">FGIG_12201</name>
</gene>
<dbReference type="AlphaFoldDB" id="A0A504ZA12"/>
<dbReference type="InterPro" id="IPR042448">
    <property type="entry name" value="CCNB1IP1"/>
</dbReference>
<organism evidence="2 3">
    <name type="scientific">Fasciola gigantica</name>
    <name type="common">Giant liver fluke</name>
    <dbReference type="NCBI Taxonomy" id="46835"/>
    <lineage>
        <taxon>Eukaryota</taxon>
        <taxon>Metazoa</taxon>
        <taxon>Spiralia</taxon>
        <taxon>Lophotrochozoa</taxon>
        <taxon>Platyhelminthes</taxon>
        <taxon>Trematoda</taxon>
        <taxon>Digenea</taxon>
        <taxon>Plagiorchiida</taxon>
        <taxon>Echinostomata</taxon>
        <taxon>Echinostomatoidea</taxon>
        <taxon>Fasciolidae</taxon>
        <taxon>Fasciola</taxon>
    </lineage>
</organism>
<protein>
    <submittedName>
        <fullName evidence="2">E3 ubiquitin-protein ligase CCNB1IP1 isoform 4</fullName>
    </submittedName>
</protein>
<name>A0A504ZA12_FASGI</name>
<dbReference type="PANTHER" id="PTHR14305">
    <property type="entry name" value="E3 UBIQUITIN-PROTEIN LIGASE CCNB1IP1"/>
    <property type="match status" value="1"/>
</dbReference>
<keyword evidence="1" id="KW-0472">Membrane</keyword>
<evidence type="ECO:0000313" key="2">
    <source>
        <dbReference type="EMBL" id="TPP67507.1"/>
    </source>
</evidence>
<dbReference type="GO" id="GO:0007131">
    <property type="term" value="P:reciprocal meiotic recombination"/>
    <property type="evidence" value="ECO:0007669"/>
    <property type="project" value="InterPro"/>
</dbReference>
<keyword evidence="1" id="KW-0812">Transmembrane</keyword>
<sequence>MQRIKSEKSCLILGVICIAHQNIVSILEMLLCNYRKCRQPLRLCAIGTVCRHIFCRDHNPVNAKTAEGVVHCPACRTRLKENFEIMEIDLQPCEQFKNMILMGLNPETIFDICKRAIDFYMFQKTQELKYYEYLNYKMNEKGKNLEAHCKAVISSLEEKNISLQAEKEAVSYLSHHYKTSAD</sequence>
<dbReference type="EMBL" id="SUNJ01000602">
    <property type="protein sequence ID" value="TPP67507.1"/>
    <property type="molecule type" value="Genomic_DNA"/>
</dbReference>
<feature type="transmembrane region" description="Helical" evidence="1">
    <location>
        <begin position="12"/>
        <end position="31"/>
    </location>
</feature>
<dbReference type="PANTHER" id="PTHR14305:SF0">
    <property type="entry name" value="E3 UBIQUITIN-PROTEIN LIGASE CCNB1IP1"/>
    <property type="match status" value="1"/>
</dbReference>
<keyword evidence="3" id="KW-1185">Reference proteome</keyword>
<dbReference type="OrthoDB" id="441210at2759"/>
<dbReference type="GO" id="GO:0000795">
    <property type="term" value="C:synaptonemal complex"/>
    <property type="evidence" value="ECO:0007669"/>
    <property type="project" value="InterPro"/>
</dbReference>
<accession>A0A504ZA12</accession>
<reference evidence="2 3" key="1">
    <citation type="submission" date="2019-04" db="EMBL/GenBank/DDBJ databases">
        <title>Annotation for the trematode Fasciola gigantica.</title>
        <authorList>
            <person name="Choi Y.-J."/>
        </authorList>
    </citation>
    <scope>NUCLEOTIDE SEQUENCE [LARGE SCALE GENOMIC DNA]</scope>
    <source>
        <strain evidence="2">Uganda_cow_1</strain>
    </source>
</reference>
<proteinExistence type="predicted"/>
<evidence type="ECO:0000313" key="3">
    <source>
        <dbReference type="Proteomes" id="UP000316759"/>
    </source>
</evidence>